<dbReference type="SUPFAM" id="SSF52540">
    <property type="entry name" value="P-loop containing nucleoside triphosphate hydrolases"/>
    <property type="match status" value="1"/>
</dbReference>
<comment type="similarity">
    <text evidence="2">Belongs to the ABC transporter superfamily.</text>
</comment>
<evidence type="ECO:0000256" key="2">
    <source>
        <dbReference type="ARBA" id="ARBA00005417"/>
    </source>
</evidence>
<dbReference type="InterPro" id="IPR013563">
    <property type="entry name" value="Oligopep_ABC_C"/>
</dbReference>
<dbReference type="GO" id="GO:0015833">
    <property type="term" value="P:peptide transport"/>
    <property type="evidence" value="ECO:0007669"/>
    <property type="project" value="InterPro"/>
</dbReference>
<dbReference type="PROSITE" id="PS50893">
    <property type="entry name" value="ABC_TRANSPORTER_2"/>
    <property type="match status" value="1"/>
</dbReference>
<evidence type="ECO:0000256" key="6">
    <source>
        <dbReference type="ARBA" id="ARBA00022840"/>
    </source>
</evidence>
<feature type="domain" description="ABC transporter" evidence="8">
    <location>
        <begin position="19"/>
        <end position="268"/>
    </location>
</feature>
<dbReference type="EMBL" id="CP036287">
    <property type="protein sequence ID" value="QDU66651.1"/>
    <property type="molecule type" value="Genomic_DNA"/>
</dbReference>
<keyword evidence="3" id="KW-0813">Transport</keyword>
<dbReference type="GO" id="GO:0016887">
    <property type="term" value="F:ATP hydrolysis activity"/>
    <property type="evidence" value="ECO:0007669"/>
    <property type="project" value="InterPro"/>
</dbReference>
<proteinExistence type="inferred from homology"/>
<dbReference type="Gene3D" id="3.40.50.300">
    <property type="entry name" value="P-loop containing nucleotide triphosphate hydrolases"/>
    <property type="match status" value="1"/>
</dbReference>
<accession>A0A518BI46</accession>
<dbReference type="FunFam" id="3.40.50.300:FF:000016">
    <property type="entry name" value="Oligopeptide ABC transporter ATP-binding component"/>
    <property type="match status" value="1"/>
</dbReference>
<dbReference type="Pfam" id="PF08352">
    <property type="entry name" value="oligo_HPY"/>
    <property type="match status" value="1"/>
</dbReference>
<dbReference type="PROSITE" id="PS00211">
    <property type="entry name" value="ABC_TRANSPORTER_1"/>
    <property type="match status" value="1"/>
</dbReference>
<evidence type="ECO:0000259" key="8">
    <source>
        <dbReference type="PROSITE" id="PS50893"/>
    </source>
</evidence>
<evidence type="ECO:0000313" key="9">
    <source>
        <dbReference type="EMBL" id="QDU66651.1"/>
    </source>
</evidence>
<dbReference type="AlphaFoldDB" id="A0A518BI46"/>
<comment type="subcellular location">
    <subcellularLocation>
        <location evidence="1">Cell inner membrane</location>
        <topology evidence="1">Peripheral membrane protein</topology>
    </subcellularLocation>
</comment>
<dbReference type="Pfam" id="PF00005">
    <property type="entry name" value="ABC_tran"/>
    <property type="match status" value="1"/>
</dbReference>
<keyword evidence="4" id="KW-1003">Cell membrane</keyword>
<dbReference type="PANTHER" id="PTHR43297:SF2">
    <property type="entry name" value="DIPEPTIDE TRANSPORT ATP-BINDING PROTEIN DPPD"/>
    <property type="match status" value="1"/>
</dbReference>
<evidence type="ECO:0000256" key="3">
    <source>
        <dbReference type="ARBA" id="ARBA00022448"/>
    </source>
</evidence>
<keyword evidence="6 9" id="KW-0067">ATP-binding</keyword>
<dbReference type="InterPro" id="IPR003439">
    <property type="entry name" value="ABC_transporter-like_ATP-bd"/>
</dbReference>
<dbReference type="InterPro" id="IPR050388">
    <property type="entry name" value="ABC_Ni/Peptide_Import"/>
</dbReference>
<dbReference type="GO" id="GO:0005524">
    <property type="term" value="F:ATP binding"/>
    <property type="evidence" value="ECO:0007669"/>
    <property type="project" value="UniProtKB-KW"/>
</dbReference>
<dbReference type="NCBIfam" id="TIGR01727">
    <property type="entry name" value="oligo_HPY"/>
    <property type="match status" value="1"/>
</dbReference>
<evidence type="ECO:0000256" key="5">
    <source>
        <dbReference type="ARBA" id="ARBA00022741"/>
    </source>
</evidence>
<protein>
    <submittedName>
        <fullName evidence="9">Oligopeptide transport ATP-binding protein OppD</fullName>
    </submittedName>
</protein>
<organism evidence="9 10">
    <name type="scientific">Engelhardtia mirabilis</name>
    <dbReference type="NCBI Taxonomy" id="2528011"/>
    <lineage>
        <taxon>Bacteria</taxon>
        <taxon>Pseudomonadati</taxon>
        <taxon>Planctomycetota</taxon>
        <taxon>Planctomycetia</taxon>
        <taxon>Planctomycetia incertae sedis</taxon>
        <taxon>Engelhardtia</taxon>
    </lineage>
</organism>
<evidence type="ECO:0000256" key="7">
    <source>
        <dbReference type="ARBA" id="ARBA00023136"/>
    </source>
</evidence>
<sequence>MADDQTTIAVHHTKPVLDVRNLGVRFDSHIGAVRAVRDVSFTLEPGETLGIVGESGSGKSVTSLAIMGLLPMPPAVVESGEVLFDGRDLLTLPQRQMRKIRGGALSMIFQDPMTSLNPLLTVGKQLGEVLAIHEGLRGRKARARCAAALDNVGIPNPEQRLAAYPHELSGGMRQRVMIAMGLLCNPKVLIADEPTTALDVTIQAQILELMQRLQAEHGTAIVLITHDLGVVAGMVDRVQVMYAGRVVEKAPADPLFAQPMHPYTRGLLASIPTLEGSPGKRLFSIDGQPPDLADLPPGCSFAPRCTLANERCRESEPPLELAGEGQGVHRRYSACFELDRLLLDSRASLPAPTNSAEEVQR</sequence>
<dbReference type="RefSeq" id="WP_145064468.1">
    <property type="nucleotide sequence ID" value="NZ_CP036287.1"/>
</dbReference>
<dbReference type="InterPro" id="IPR017871">
    <property type="entry name" value="ABC_transporter-like_CS"/>
</dbReference>
<dbReference type="SMART" id="SM00382">
    <property type="entry name" value="AAA"/>
    <property type="match status" value="1"/>
</dbReference>
<reference evidence="9 10" key="1">
    <citation type="submission" date="2019-02" db="EMBL/GenBank/DDBJ databases">
        <title>Deep-cultivation of Planctomycetes and their phenomic and genomic characterization uncovers novel biology.</title>
        <authorList>
            <person name="Wiegand S."/>
            <person name="Jogler M."/>
            <person name="Boedeker C."/>
            <person name="Pinto D."/>
            <person name="Vollmers J."/>
            <person name="Rivas-Marin E."/>
            <person name="Kohn T."/>
            <person name="Peeters S.H."/>
            <person name="Heuer A."/>
            <person name="Rast P."/>
            <person name="Oberbeckmann S."/>
            <person name="Bunk B."/>
            <person name="Jeske O."/>
            <person name="Meyerdierks A."/>
            <person name="Storesund J.E."/>
            <person name="Kallscheuer N."/>
            <person name="Luecker S."/>
            <person name="Lage O.M."/>
            <person name="Pohl T."/>
            <person name="Merkel B.J."/>
            <person name="Hornburger P."/>
            <person name="Mueller R.-W."/>
            <person name="Bruemmer F."/>
            <person name="Labrenz M."/>
            <person name="Spormann A.M."/>
            <person name="Op den Camp H."/>
            <person name="Overmann J."/>
            <person name="Amann R."/>
            <person name="Jetten M.S.M."/>
            <person name="Mascher T."/>
            <person name="Medema M.H."/>
            <person name="Devos D.P."/>
            <person name="Kaster A.-K."/>
            <person name="Ovreas L."/>
            <person name="Rohde M."/>
            <person name="Galperin M.Y."/>
            <person name="Jogler C."/>
        </authorList>
    </citation>
    <scope>NUCLEOTIDE SEQUENCE [LARGE SCALE GENOMIC DNA]</scope>
    <source>
        <strain evidence="9 10">Pla133</strain>
    </source>
</reference>
<keyword evidence="10" id="KW-1185">Reference proteome</keyword>
<dbReference type="InterPro" id="IPR003593">
    <property type="entry name" value="AAA+_ATPase"/>
</dbReference>
<evidence type="ECO:0000313" key="10">
    <source>
        <dbReference type="Proteomes" id="UP000316921"/>
    </source>
</evidence>
<dbReference type="KEGG" id="pbap:Pla133_17270"/>
<keyword evidence="5" id="KW-0547">Nucleotide-binding</keyword>
<gene>
    <name evidence="9" type="primary">oppD_1</name>
    <name evidence="9" type="ORF">Pla133_17270</name>
</gene>
<name>A0A518BI46_9BACT</name>
<dbReference type="PANTHER" id="PTHR43297">
    <property type="entry name" value="OLIGOPEPTIDE TRANSPORT ATP-BINDING PROTEIN APPD"/>
    <property type="match status" value="1"/>
</dbReference>
<keyword evidence="7" id="KW-0472">Membrane</keyword>
<dbReference type="InterPro" id="IPR027417">
    <property type="entry name" value="P-loop_NTPase"/>
</dbReference>
<dbReference type="CDD" id="cd03257">
    <property type="entry name" value="ABC_NikE_OppD_transporters"/>
    <property type="match status" value="1"/>
</dbReference>
<evidence type="ECO:0000256" key="1">
    <source>
        <dbReference type="ARBA" id="ARBA00004417"/>
    </source>
</evidence>
<dbReference type="GO" id="GO:0005886">
    <property type="term" value="C:plasma membrane"/>
    <property type="evidence" value="ECO:0007669"/>
    <property type="project" value="UniProtKB-SubCell"/>
</dbReference>
<evidence type="ECO:0000256" key="4">
    <source>
        <dbReference type="ARBA" id="ARBA00022475"/>
    </source>
</evidence>
<dbReference type="Proteomes" id="UP000316921">
    <property type="component" value="Chromosome"/>
</dbReference>